<dbReference type="PANTHER" id="PTHR30349:SF41">
    <property type="entry name" value="INTEGRASE_RECOMBINASE PROTEIN MJ0367-RELATED"/>
    <property type="match status" value="1"/>
</dbReference>
<organism evidence="6 7">
    <name type="scientific">Pseudoalteromonas citrea</name>
    <dbReference type="NCBI Taxonomy" id="43655"/>
    <lineage>
        <taxon>Bacteria</taxon>
        <taxon>Pseudomonadati</taxon>
        <taxon>Pseudomonadota</taxon>
        <taxon>Gammaproteobacteria</taxon>
        <taxon>Alteromonadales</taxon>
        <taxon>Pseudoalteromonadaceae</taxon>
        <taxon>Pseudoalteromonas</taxon>
    </lineage>
</organism>
<dbReference type="EMBL" id="AHBZ03000012">
    <property type="protein sequence ID" value="KAF7775589.1"/>
    <property type="molecule type" value="Genomic_DNA"/>
</dbReference>
<dbReference type="Gene3D" id="1.10.443.10">
    <property type="entry name" value="Intergrase catalytic core"/>
    <property type="match status" value="1"/>
</dbReference>
<dbReference type="GO" id="GO:0006310">
    <property type="term" value="P:DNA recombination"/>
    <property type="evidence" value="ECO:0007669"/>
    <property type="project" value="UniProtKB-KW"/>
</dbReference>
<dbReference type="InterPro" id="IPR002104">
    <property type="entry name" value="Integrase_catalytic"/>
</dbReference>
<keyword evidence="3" id="KW-0238">DNA-binding</keyword>
<dbReference type="AlphaFoldDB" id="A0AAD4FUA0"/>
<dbReference type="SUPFAM" id="SSF56349">
    <property type="entry name" value="DNA breaking-rejoining enzymes"/>
    <property type="match status" value="1"/>
</dbReference>
<reference evidence="6" key="1">
    <citation type="journal article" date="2012" name="J. Bacteriol.">
        <title>Genome sequences of type strains of seven species of the marine bacterium Pseudoalteromonas.</title>
        <authorList>
            <person name="Xie B.B."/>
            <person name="Shu Y.L."/>
            <person name="Qin Q.L."/>
            <person name="Rong J.C."/>
            <person name="Zhang X.Y."/>
            <person name="Chen X.L."/>
            <person name="Shi M."/>
            <person name="He H.L."/>
            <person name="Zhou B.C."/>
            <person name="Zhang Y.Z."/>
        </authorList>
    </citation>
    <scope>NUCLEOTIDE SEQUENCE</scope>
    <source>
        <strain evidence="6">DSM 8771</strain>
    </source>
</reference>
<evidence type="ECO:0000259" key="5">
    <source>
        <dbReference type="PROSITE" id="PS51898"/>
    </source>
</evidence>
<feature type="domain" description="Tyr recombinase" evidence="5">
    <location>
        <begin position="185"/>
        <end position="418"/>
    </location>
</feature>
<protein>
    <recommendedName>
        <fullName evidence="5">Tyr recombinase domain-containing protein</fullName>
    </recommendedName>
</protein>
<dbReference type="Pfam" id="PF00589">
    <property type="entry name" value="Phage_integrase"/>
    <property type="match status" value="1"/>
</dbReference>
<dbReference type="CDD" id="cd00397">
    <property type="entry name" value="DNA_BRE_C"/>
    <property type="match status" value="1"/>
</dbReference>
<evidence type="ECO:0000313" key="6">
    <source>
        <dbReference type="EMBL" id="KAF7775589.1"/>
    </source>
</evidence>
<keyword evidence="2" id="KW-0229">DNA integration</keyword>
<gene>
    <name evidence="6" type="ORF">PCIT_a1806</name>
</gene>
<evidence type="ECO:0000256" key="3">
    <source>
        <dbReference type="ARBA" id="ARBA00023125"/>
    </source>
</evidence>
<dbReference type="InterPro" id="IPR011010">
    <property type="entry name" value="DNA_brk_join_enz"/>
</dbReference>
<evidence type="ECO:0000256" key="1">
    <source>
        <dbReference type="ARBA" id="ARBA00008857"/>
    </source>
</evidence>
<accession>A0AAD4FUA0</accession>
<comment type="caution">
    <text evidence="6">The sequence shown here is derived from an EMBL/GenBank/DDBJ whole genome shotgun (WGS) entry which is preliminary data.</text>
</comment>
<dbReference type="InterPro" id="IPR013762">
    <property type="entry name" value="Integrase-like_cat_sf"/>
</dbReference>
<proteinExistence type="inferred from homology"/>
<name>A0AAD4FUA0_9GAMM</name>
<dbReference type="InterPro" id="IPR050090">
    <property type="entry name" value="Tyrosine_recombinase_XerCD"/>
</dbReference>
<dbReference type="GO" id="GO:0003677">
    <property type="term" value="F:DNA binding"/>
    <property type="evidence" value="ECO:0007669"/>
    <property type="project" value="UniProtKB-KW"/>
</dbReference>
<dbReference type="GO" id="GO:0015074">
    <property type="term" value="P:DNA integration"/>
    <property type="evidence" value="ECO:0007669"/>
    <property type="project" value="UniProtKB-KW"/>
</dbReference>
<evidence type="ECO:0000313" key="7">
    <source>
        <dbReference type="Proteomes" id="UP000016487"/>
    </source>
</evidence>
<dbReference type="RefSeq" id="WP_010361329.1">
    <property type="nucleotide sequence ID" value="NZ_AHBZ03000012.1"/>
</dbReference>
<evidence type="ECO:0000256" key="4">
    <source>
        <dbReference type="ARBA" id="ARBA00023172"/>
    </source>
</evidence>
<sequence length="431" mass="49191">MSQIRDLIFGNGERYPILMGEDGLPSYWVTLYVTEKLRTSHTQSAISNSLGHLIHLKLWENINGRDLISEFEQGGLLTDEDVYSIRDHCTLDTRSLKKWLKTSEKNVVKFASASTASVVPIQKVSNDHAANRMAQIAFYLEFLARTILKAKLIEEAVSNNIEAMKKLLLANKPKGSSGKGLTADPNTKAPPPKAFDRILSIVKETSPDNPFKGEEVKYRNAVIFEVMDATGMRAGEILALQIQDIDFQKGTVSVVRRHDAIEDPRKKQPVAKTNERTIPVDKAITNRLREYIMDRRAKIPAARKHPYVFVTHKHGKYHGKPISNSTFVNRVLKPAVAIHPEMLEEITRHGFRHNFNYKLSKKIDAVNKAAKENPKIKPINEKKEIQIRKELNGWSSDKTAETYNLRHIREEADRVMREDMDHWTNRAKKDN</sequence>
<reference evidence="6" key="2">
    <citation type="submission" date="2015-03" db="EMBL/GenBank/DDBJ databases">
        <title>Genome sequence of Pseudoalteromonas citrea.</title>
        <authorList>
            <person name="Xie B.-B."/>
            <person name="Rong J.-C."/>
            <person name="Qin Q.-L."/>
            <person name="Zhang Y.-Z."/>
        </authorList>
    </citation>
    <scope>NUCLEOTIDE SEQUENCE</scope>
    <source>
        <strain evidence="6">DSM 8771</strain>
    </source>
</reference>
<dbReference type="Proteomes" id="UP000016487">
    <property type="component" value="Unassembled WGS sequence"/>
</dbReference>
<evidence type="ECO:0000256" key="2">
    <source>
        <dbReference type="ARBA" id="ARBA00022908"/>
    </source>
</evidence>
<dbReference type="PANTHER" id="PTHR30349">
    <property type="entry name" value="PHAGE INTEGRASE-RELATED"/>
    <property type="match status" value="1"/>
</dbReference>
<dbReference type="PROSITE" id="PS51898">
    <property type="entry name" value="TYR_RECOMBINASE"/>
    <property type="match status" value="1"/>
</dbReference>
<comment type="similarity">
    <text evidence="1">Belongs to the 'phage' integrase family.</text>
</comment>
<keyword evidence="4" id="KW-0233">DNA recombination</keyword>